<keyword evidence="4" id="KW-1185">Reference proteome</keyword>
<organism evidence="3">
    <name type="scientific">Mucor ambiguus</name>
    <dbReference type="NCBI Taxonomy" id="91626"/>
    <lineage>
        <taxon>Eukaryota</taxon>
        <taxon>Fungi</taxon>
        <taxon>Fungi incertae sedis</taxon>
        <taxon>Mucoromycota</taxon>
        <taxon>Mucoromycotina</taxon>
        <taxon>Mucoromycetes</taxon>
        <taxon>Mucorales</taxon>
        <taxon>Mucorineae</taxon>
        <taxon>Mucoraceae</taxon>
        <taxon>Mucor</taxon>
    </lineage>
</organism>
<feature type="compositionally biased region" description="Polar residues" evidence="2">
    <location>
        <begin position="18"/>
        <end position="27"/>
    </location>
</feature>
<gene>
    <name evidence="3" type="ORF">MAM1_0609c11011</name>
</gene>
<evidence type="ECO:0000313" key="4">
    <source>
        <dbReference type="Proteomes" id="UP000053815"/>
    </source>
</evidence>
<dbReference type="Proteomes" id="UP000053815">
    <property type="component" value="Unassembled WGS sequence"/>
</dbReference>
<feature type="region of interest" description="Disordered" evidence="2">
    <location>
        <begin position="1"/>
        <end position="34"/>
    </location>
</feature>
<dbReference type="OrthoDB" id="2256126at2759"/>
<evidence type="ECO:0000256" key="1">
    <source>
        <dbReference type="SAM" id="Coils"/>
    </source>
</evidence>
<proteinExistence type="predicted"/>
<keyword evidence="1" id="KW-0175">Coiled coil</keyword>
<protein>
    <submittedName>
        <fullName evidence="3">Uncharacterized protein</fullName>
    </submittedName>
</protein>
<dbReference type="AlphaFoldDB" id="A0A0C9N9N1"/>
<feature type="region of interest" description="Disordered" evidence="2">
    <location>
        <begin position="143"/>
        <end position="232"/>
    </location>
</feature>
<name>A0A0C9N9N1_9FUNG</name>
<sequence>MSVAGSPTRDVRFIPETHPSSSHSNEASQEHVHLSKKPRNYKYWSDDEVKKILNWLTLPENDGKLARNKAQACREVAKKLFDGDEYMAISVRSKLMSLEKGFREAEQLRLQLNTCTKDEALINEKIKEVSKFHKQCKQLFGNHRTDGYVPPISTSPISSNNTSIPTPSSSTIPYSPSSRSSHHGFPPLPPPPQQQQQHNVSSKSSVLSRPDSDPPSSSSSSTAAYNASSNSTVLPHLNEDRLRALSIPPHLMRGAWSLPRVPAVDLPPVEDDPLDSIKKRKLSQGSSVSNSNSTTSSVRIARYAAKEASYRAKQAEYEALKTEYERSKMEYAIRLAEIELDRDALSIKRLELELQLAESKNKSQHKPPSQ</sequence>
<feature type="coiled-coil region" evidence="1">
    <location>
        <begin position="303"/>
        <end position="362"/>
    </location>
</feature>
<feature type="compositionally biased region" description="Low complexity" evidence="2">
    <location>
        <begin position="204"/>
        <end position="232"/>
    </location>
</feature>
<dbReference type="EMBL" id="DF836898">
    <property type="protein sequence ID" value="GAN11448.1"/>
    <property type="molecule type" value="Genomic_DNA"/>
</dbReference>
<evidence type="ECO:0000313" key="3">
    <source>
        <dbReference type="EMBL" id="GAN11448.1"/>
    </source>
</evidence>
<evidence type="ECO:0000256" key="2">
    <source>
        <dbReference type="SAM" id="MobiDB-lite"/>
    </source>
</evidence>
<accession>A0A0C9N9N1</accession>
<reference evidence="3" key="1">
    <citation type="submission" date="2014-09" db="EMBL/GenBank/DDBJ databases">
        <title>Draft genome sequence of an oleaginous Mucoromycotina fungus Mucor ambiguus NBRC6742.</title>
        <authorList>
            <person name="Takeda I."/>
            <person name="Yamane N."/>
            <person name="Morita T."/>
            <person name="Tamano K."/>
            <person name="Machida M."/>
            <person name="Baker S."/>
            <person name="Koike H."/>
        </authorList>
    </citation>
    <scope>NUCLEOTIDE SEQUENCE</scope>
    <source>
        <strain evidence="3">NBRC 6742</strain>
    </source>
</reference>
<feature type="compositionally biased region" description="Low complexity" evidence="2">
    <location>
        <begin position="150"/>
        <end position="179"/>
    </location>
</feature>